<sequence>MIDAVVAAKQWLDEVEDVPLTVHLYAADEIIRLVKGLVEAAEATL</sequence>
<accession>A0AAU8GU72</accession>
<evidence type="ECO:0000313" key="1">
    <source>
        <dbReference type="EMBL" id="XCH44188.1"/>
    </source>
</evidence>
<dbReference type="EMBL" id="PP758915">
    <property type="protein sequence ID" value="XCH44188.1"/>
    <property type="molecule type" value="Genomic_DNA"/>
</dbReference>
<gene>
    <name evidence="1" type="primary">59</name>
    <name evidence="1" type="ORF">SEA_TWOPEAT_59</name>
</gene>
<proteinExistence type="predicted"/>
<organism evidence="1">
    <name type="scientific">Mycobacterium phage TwoPeat</name>
    <dbReference type="NCBI Taxonomy" id="3158882"/>
    <lineage>
        <taxon>Viruses</taxon>
        <taxon>Duplodnaviria</taxon>
        <taxon>Heunggongvirae</taxon>
        <taxon>Uroviricota</taxon>
        <taxon>Caudoviricetes</taxon>
    </lineage>
</organism>
<reference evidence="1" key="1">
    <citation type="submission" date="2024-05" db="EMBL/GenBank/DDBJ databases">
        <authorList>
            <person name="Angeles D.G."/>
            <person name="Arvik A.J."/>
            <person name="Ashton K.E."/>
            <person name="Baker A.G."/>
            <person name="Benitez E."/>
            <person name="Boateng E.S."/>
            <person name="Bopp L.A."/>
            <person name="Canales M.Y."/>
            <person name="Cho C.S."/>
            <person name="Denby A.C."/>
            <person name="Ferrell L.E."/>
            <person name="Gates K.A."/>
            <person name="Goitom S."/>
            <person name="Griffith A.H."/>
            <person name="Hassan A.M."/>
            <person name="James S.C."/>
            <person name="Javed S.A."/>
            <person name="Jordan A.B."/>
            <person name="Kershner D.C."/>
            <person name="Kudva A.P."/>
            <person name="Liu S."/>
            <person name="Loosemore S.B."/>
            <person name="Lyle H.E."/>
            <person name="Mahmud R."/>
            <person name="Martey A."/>
            <person name="Martin B.S."/>
            <person name="Martin C.E."/>
            <person name="Martin G.J."/>
            <person name="McClellan E."/>
            <person name="Paladino M.R."/>
            <person name="Papa A.R."/>
            <person name="Perez K."/>
            <person name="Rhodes B.E."/>
            <person name="Riddervold E.J."/>
            <person name="Roudabush H."/>
            <person name="Ruiz I.A."/>
            <person name="Russell E.L."/>
            <person name="Sams C.E."/>
            <person name="Shin S."/>
            <person name="Smith G.L."/>
            <person name="Snowman J.L."/>
            <person name="Timberlake T."/>
            <person name="Tucker Z.R."/>
            <person name="Vashistha N."/>
            <person name="Voshell S.M."/>
            <person name="Vuppala S."/>
            <person name="Wallace A.L."/>
            <person name="Ko C."/>
            <person name="Russell D.A."/>
            <person name="Jacobs-Sera D."/>
            <person name="Hatfull G.F."/>
        </authorList>
    </citation>
    <scope>NUCLEOTIDE SEQUENCE</scope>
</reference>
<name>A0AAU8GU72_9CAUD</name>
<protein>
    <submittedName>
        <fullName evidence="1">Uncharacterized protein</fullName>
    </submittedName>
</protein>